<feature type="transmembrane region" description="Helical" evidence="12">
    <location>
        <begin position="183"/>
        <end position="206"/>
    </location>
</feature>
<dbReference type="OrthoDB" id="9807042at2"/>
<feature type="transmembrane region" description="Helical" evidence="12">
    <location>
        <begin position="12"/>
        <end position="34"/>
    </location>
</feature>
<feature type="transmembrane region" description="Helical" evidence="12">
    <location>
        <begin position="321"/>
        <end position="342"/>
    </location>
</feature>
<dbReference type="GO" id="GO:0009055">
    <property type="term" value="F:electron transfer activity"/>
    <property type="evidence" value="ECO:0007669"/>
    <property type="project" value="UniProtKB-UniRule"/>
</dbReference>
<evidence type="ECO:0000256" key="10">
    <source>
        <dbReference type="ARBA" id="ARBA00023004"/>
    </source>
</evidence>
<protein>
    <submittedName>
        <fullName evidence="13">Cytochrome D ubiquinol oxidase subunit I</fullName>
    </submittedName>
</protein>
<evidence type="ECO:0000256" key="1">
    <source>
        <dbReference type="ARBA" id="ARBA00004651"/>
    </source>
</evidence>
<dbReference type="GO" id="GO:0020037">
    <property type="term" value="F:heme binding"/>
    <property type="evidence" value="ECO:0007669"/>
    <property type="project" value="TreeGrafter"/>
</dbReference>
<dbReference type="Proteomes" id="UP000183924">
    <property type="component" value="Unassembled WGS sequence"/>
</dbReference>
<feature type="transmembrane region" description="Helical" evidence="12">
    <location>
        <begin position="55"/>
        <end position="76"/>
    </location>
</feature>
<sequence>MIIDTTLLSRIQFGFTIGFHILFPTLNIGLAVFLSVMEGIWLKTGNPVYLRICQFWTKIFALTFGMGVVSGIVLAYELGTNFGPFISTAGGVIGALFVYEVLSAFFLEAGFLGVMLFGWDKVGPRLHYLATLLVTLGTLFSALGILSANSWMQTPAGFHIDAGKYIVDNWWAVVFNPSAIPRFLHMVMASLLTTCFVIAGVSAWYLLKKRHFDIAKPCFSFVFGAAMVLAPLQIFLGDMVGLKVFEYQPLKTAAIEGNWQTQNGAPLLLFAIPNSKQEKNYYELSIPKLASLINTHHWNGKLIGLKSVPRADRPVVGSTFWMFRVMVGIGFLFFFVALYALWQRWRGQLYSSERFYRLCIMIAPLGFLSTIAGWVTAESGRQPWVVYNLITTSEGASIVPLHQVIISLALLVTVYGFIFSFYLFYLFKLIRKGPIVPAIGESAEEVITETPFKYLAPESQ</sequence>
<evidence type="ECO:0000256" key="8">
    <source>
        <dbReference type="ARBA" id="ARBA00022982"/>
    </source>
</evidence>
<dbReference type="RefSeq" id="WP_071662842.1">
    <property type="nucleotide sequence ID" value="NZ_LUKY01000033.1"/>
</dbReference>
<dbReference type="GO" id="GO:0046872">
    <property type="term" value="F:metal ion binding"/>
    <property type="evidence" value="ECO:0007669"/>
    <property type="project" value="UniProtKB-UniRule"/>
</dbReference>
<keyword evidence="6 12" id="KW-0812">Transmembrane</keyword>
<accession>A0A1J8PAE2</accession>
<keyword evidence="10 12" id="KW-0408">Iron</keyword>
<evidence type="ECO:0000256" key="4">
    <source>
        <dbReference type="ARBA" id="ARBA00022475"/>
    </source>
</evidence>
<dbReference type="GO" id="GO:0016682">
    <property type="term" value="F:oxidoreductase activity, acting on diphenols and related substances as donors, oxygen as acceptor"/>
    <property type="evidence" value="ECO:0007669"/>
    <property type="project" value="TreeGrafter"/>
</dbReference>
<keyword evidence="14" id="KW-1185">Reference proteome</keyword>
<evidence type="ECO:0000256" key="6">
    <source>
        <dbReference type="ARBA" id="ARBA00022692"/>
    </source>
</evidence>
<keyword evidence="8 12" id="KW-0249">Electron transport</keyword>
<evidence type="ECO:0000256" key="2">
    <source>
        <dbReference type="ARBA" id="ARBA00009819"/>
    </source>
</evidence>
<name>A0A1J8PAE2_9COXI</name>
<dbReference type="PIRSF" id="PIRSF006446">
    <property type="entry name" value="Cyt_quinol_oxidase_1"/>
    <property type="match status" value="1"/>
</dbReference>
<dbReference type="GO" id="GO:0005886">
    <property type="term" value="C:plasma membrane"/>
    <property type="evidence" value="ECO:0007669"/>
    <property type="project" value="UniProtKB-SubCell"/>
</dbReference>
<dbReference type="STRING" id="1225476.A1D18_05790"/>
<keyword evidence="5 12" id="KW-0349">Heme</keyword>
<dbReference type="PANTHER" id="PTHR30365">
    <property type="entry name" value="CYTOCHROME D UBIQUINOL OXIDASE"/>
    <property type="match status" value="1"/>
</dbReference>
<feature type="transmembrane region" description="Helical" evidence="12">
    <location>
        <begin position="96"/>
        <end position="119"/>
    </location>
</feature>
<evidence type="ECO:0000256" key="7">
    <source>
        <dbReference type="ARBA" id="ARBA00022723"/>
    </source>
</evidence>
<gene>
    <name evidence="13" type="ORF">A1D18_05790</name>
</gene>
<dbReference type="EMBL" id="LUKY01000033">
    <property type="protein sequence ID" value="OIZ94351.1"/>
    <property type="molecule type" value="Genomic_DNA"/>
</dbReference>
<evidence type="ECO:0000256" key="5">
    <source>
        <dbReference type="ARBA" id="ARBA00022617"/>
    </source>
</evidence>
<feature type="transmembrane region" description="Helical" evidence="12">
    <location>
        <begin position="218"/>
        <end position="236"/>
    </location>
</feature>
<dbReference type="AlphaFoldDB" id="A0A1J8PAE2"/>
<reference evidence="13 14" key="1">
    <citation type="submission" date="2016-03" db="EMBL/GenBank/DDBJ databases">
        <title>Comparative genomics of Rickettsiella.</title>
        <authorList>
            <person name="Chandler C."/>
            <person name="Wang Y."/>
        </authorList>
    </citation>
    <scope>NUCLEOTIDE SEQUENCE [LARGE SCALE GENOMIC DNA]</scope>
    <source>
        <strain evidence="13 14">RCFS May 2013</strain>
    </source>
</reference>
<evidence type="ECO:0000256" key="12">
    <source>
        <dbReference type="PIRNR" id="PIRNR006446"/>
    </source>
</evidence>
<dbReference type="Pfam" id="PF01654">
    <property type="entry name" value="Cyt_bd_oxida_I"/>
    <property type="match status" value="1"/>
</dbReference>
<dbReference type="PANTHER" id="PTHR30365:SF14">
    <property type="entry name" value="CYTOCHROME BD MENAQUINOL OXIDASE SUBUNIT I-RELATED"/>
    <property type="match status" value="1"/>
</dbReference>
<proteinExistence type="inferred from homology"/>
<keyword evidence="11 12" id="KW-0472">Membrane</keyword>
<evidence type="ECO:0000256" key="11">
    <source>
        <dbReference type="ARBA" id="ARBA00023136"/>
    </source>
</evidence>
<comment type="similarity">
    <text evidence="2 12">Belongs to the cytochrome ubiquinol oxidase subunit 1 family.</text>
</comment>
<keyword evidence="7 12" id="KW-0479">Metal-binding</keyword>
<evidence type="ECO:0000256" key="9">
    <source>
        <dbReference type="ARBA" id="ARBA00022989"/>
    </source>
</evidence>
<feature type="transmembrane region" description="Helical" evidence="12">
    <location>
        <begin position="404"/>
        <end position="427"/>
    </location>
</feature>
<keyword evidence="3 12" id="KW-0813">Transport</keyword>
<dbReference type="GO" id="GO:0070069">
    <property type="term" value="C:cytochrome complex"/>
    <property type="evidence" value="ECO:0007669"/>
    <property type="project" value="UniProtKB-UniRule"/>
</dbReference>
<evidence type="ECO:0000313" key="14">
    <source>
        <dbReference type="Proteomes" id="UP000183924"/>
    </source>
</evidence>
<evidence type="ECO:0000256" key="3">
    <source>
        <dbReference type="ARBA" id="ARBA00022448"/>
    </source>
</evidence>
<organism evidence="13 14">
    <name type="scientific">Candidatus Rickettsiella isopodorum</name>
    <dbReference type="NCBI Taxonomy" id="1225476"/>
    <lineage>
        <taxon>Bacteria</taxon>
        <taxon>Pseudomonadati</taxon>
        <taxon>Pseudomonadota</taxon>
        <taxon>Gammaproteobacteria</taxon>
        <taxon>Legionellales</taxon>
        <taxon>Coxiellaceae</taxon>
        <taxon>Rickettsiella</taxon>
    </lineage>
</organism>
<dbReference type="InterPro" id="IPR002585">
    <property type="entry name" value="Cyt-d_ubiquinol_oxidase_su_1"/>
</dbReference>
<dbReference type="GO" id="GO:0019646">
    <property type="term" value="P:aerobic electron transport chain"/>
    <property type="evidence" value="ECO:0007669"/>
    <property type="project" value="InterPro"/>
</dbReference>
<feature type="transmembrane region" description="Helical" evidence="12">
    <location>
        <begin position="354"/>
        <end position="375"/>
    </location>
</feature>
<comment type="caution">
    <text evidence="13">The sequence shown here is derived from an EMBL/GenBank/DDBJ whole genome shotgun (WGS) entry which is preliminary data.</text>
</comment>
<keyword evidence="9 12" id="KW-1133">Transmembrane helix</keyword>
<evidence type="ECO:0000313" key="13">
    <source>
        <dbReference type="EMBL" id="OIZ94351.1"/>
    </source>
</evidence>
<feature type="transmembrane region" description="Helical" evidence="12">
    <location>
        <begin position="126"/>
        <end position="148"/>
    </location>
</feature>
<comment type="subcellular location">
    <subcellularLocation>
        <location evidence="12">Cell inner membrane</location>
    </subcellularLocation>
    <subcellularLocation>
        <location evidence="1">Cell membrane</location>
        <topology evidence="1">Multi-pass membrane protein</topology>
    </subcellularLocation>
</comment>
<keyword evidence="4 12" id="KW-1003">Cell membrane</keyword>